<dbReference type="GO" id="GO:0000785">
    <property type="term" value="C:chromatin"/>
    <property type="evidence" value="ECO:0007669"/>
    <property type="project" value="TreeGrafter"/>
</dbReference>
<dbReference type="SUPFAM" id="SSF51197">
    <property type="entry name" value="Clavaminate synthase-like"/>
    <property type="match status" value="1"/>
</dbReference>
<gene>
    <name evidence="4" type="ORF">QN277_012813</name>
</gene>
<keyword evidence="5" id="KW-1185">Reference proteome</keyword>
<dbReference type="Pfam" id="PF02375">
    <property type="entry name" value="JmjN"/>
    <property type="match status" value="1"/>
</dbReference>
<dbReference type="Pfam" id="PF02928">
    <property type="entry name" value="zf-C5HC2"/>
    <property type="match status" value="1"/>
</dbReference>
<reference evidence="4" key="1">
    <citation type="submission" date="2023-10" db="EMBL/GenBank/DDBJ databases">
        <title>Chromosome-level genome of the transformable northern wattle, Acacia crassicarpa.</title>
        <authorList>
            <person name="Massaro I."/>
            <person name="Sinha N.R."/>
            <person name="Poethig S."/>
            <person name="Leichty A.R."/>
        </authorList>
    </citation>
    <scope>NUCLEOTIDE SEQUENCE</scope>
    <source>
        <strain evidence="4">Acra3RX</strain>
        <tissue evidence="4">Leaf</tissue>
    </source>
</reference>
<evidence type="ECO:0000259" key="2">
    <source>
        <dbReference type="PROSITE" id="PS51183"/>
    </source>
</evidence>
<protein>
    <recommendedName>
        <fullName evidence="6">Lysine-specific demethylase JMJ16</fullName>
    </recommendedName>
</protein>
<dbReference type="PANTHER" id="PTHR10694:SF54">
    <property type="entry name" value="INACTIVE LYSINE-SPECIFIC DEMETHYLASE JMJ19-RELATED"/>
    <property type="match status" value="1"/>
</dbReference>
<comment type="caution">
    <text evidence="4">The sequence shown here is derived from an EMBL/GenBank/DDBJ whole genome shotgun (WGS) entry which is preliminary data.</text>
</comment>
<dbReference type="InterPro" id="IPR003349">
    <property type="entry name" value="JmjN"/>
</dbReference>
<evidence type="ECO:0000313" key="5">
    <source>
        <dbReference type="Proteomes" id="UP001293593"/>
    </source>
</evidence>
<evidence type="ECO:0000259" key="3">
    <source>
        <dbReference type="PROSITE" id="PS51184"/>
    </source>
</evidence>
<dbReference type="Proteomes" id="UP001293593">
    <property type="component" value="Unassembled WGS sequence"/>
</dbReference>
<dbReference type="Gene3D" id="2.60.120.650">
    <property type="entry name" value="Cupin"/>
    <property type="match status" value="1"/>
</dbReference>
<sequence length="791" mass="88565">MELKKSRMSGKSKNKEIPPAPPGFRSLTSFTLQKVAKTDKSECDPICMESILKLDDAAAFKAILRHRPWIHFDQSDHDLEKSDTEQFPQGFSSNACRPKGVTLGCPDCSDCVKVAARWHPEDARRDVLDEAQIFRPTEEEFKDTLEYIASIRSKAEPYGICRIIPPPTWQPQCLLKEKDIWENSKFVTQIQRIDGLQVQCQREVMDNSSINSETKARRGLTVALDSQPGNENPHDVEDSESKLGPTFSLSTFKKFADDFNAKYFDCDNSVVGSDEKLEQYVENIEGEYGRIIQNPTHEIEVLVGNNLGDGVLSSGFPMISDPLESLKYPECMRSGWNLNNMCMQSGSLLSFESLEVSSKFTPQVHVGMCFSSFNWEVKEHHLYSLCYMHVGEPRVWYSIPGRFAADFETVRKEHLLVLFAKQPDSHDNLLSSTLLKSKGIPVYRCVQYPREFVLVFPGAYHSGFDCGFNCSESVSFAPLDWLLHGQKVVELYCEQRRKTSISYDKLLLGAARKAVTAQFKIEFSRAANPDHLKWKDACGKNGKLTKAFDLRRKIESSKREFLCASLKSQRMEKDFDATCKRECCICLRDLHLSAVGCPCSTEKFACLNHAKQLCRCPWSDRFIICRYEMTELDTLQLALEGKASAIHRWAKADCGLTVVSLASKRIASGSPPSPSAREAFLNSLKRRREGFESEGTGTDGIEAKSKVKKQKTAGHQSTAKHGVESAAAIKPDPKARNVQSSTPNLAKDDPKVAKDFLGLGLTSGCMAMLPEIRALDVSSDSSSESNDDDDA</sequence>
<dbReference type="InterPro" id="IPR003347">
    <property type="entry name" value="JmjC_dom"/>
</dbReference>
<dbReference type="PROSITE" id="PS51183">
    <property type="entry name" value="JMJN"/>
    <property type="match status" value="1"/>
</dbReference>
<dbReference type="EMBL" id="JAWXYG010000002">
    <property type="protein sequence ID" value="KAK4281297.1"/>
    <property type="molecule type" value="Genomic_DNA"/>
</dbReference>
<dbReference type="GO" id="GO:0005634">
    <property type="term" value="C:nucleus"/>
    <property type="evidence" value="ECO:0007669"/>
    <property type="project" value="TreeGrafter"/>
</dbReference>
<evidence type="ECO:0000313" key="4">
    <source>
        <dbReference type="EMBL" id="KAK4281297.1"/>
    </source>
</evidence>
<dbReference type="InterPro" id="IPR004198">
    <property type="entry name" value="Znf_C5HC2"/>
</dbReference>
<feature type="compositionally biased region" description="Basic residues" evidence="1">
    <location>
        <begin position="1"/>
        <end position="12"/>
    </location>
</feature>
<dbReference type="SMART" id="SM00558">
    <property type="entry name" value="JmjC"/>
    <property type="match status" value="1"/>
</dbReference>
<evidence type="ECO:0008006" key="6">
    <source>
        <dbReference type="Google" id="ProtNLM"/>
    </source>
</evidence>
<evidence type="ECO:0000256" key="1">
    <source>
        <dbReference type="SAM" id="MobiDB-lite"/>
    </source>
</evidence>
<dbReference type="PROSITE" id="PS51184">
    <property type="entry name" value="JMJC"/>
    <property type="match status" value="1"/>
</dbReference>
<feature type="domain" description="JmjC" evidence="3">
    <location>
        <begin position="330"/>
        <end position="493"/>
    </location>
</feature>
<dbReference type="Pfam" id="PF02373">
    <property type="entry name" value="JmjC"/>
    <property type="match status" value="1"/>
</dbReference>
<feature type="region of interest" description="Disordered" evidence="1">
    <location>
        <begin position="690"/>
        <end position="750"/>
    </location>
</feature>
<dbReference type="GO" id="GO:0010468">
    <property type="term" value="P:regulation of gene expression"/>
    <property type="evidence" value="ECO:0007669"/>
    <property type="project" value="TreeGrafter"/>
</dbReference>
<dbReference type="SMART" id="SM00545">
    <property type="entry name" value="JmjN"/>
    <property type="match status" value="1"/>
</dbReference>
<feature type="region of interest" description="Disordered" evidence="1">
    <location>
        <begin position="1"/>
        <end position="25"/>
    </location>
</feature>
<feature type="domain" description="JmjN" evidence="2">
    <location>
        <begin position="131"/>
        <end position="172"/>
    </location>
</feature>
<dbReference type="GO" id="GO:0034647">
    <property type="term" value="F:histone H3K4me/H3K4me2/H3K4me3 demethylase activity"/>
    <property type="evidence" value="ECO:0007669"/>
    <property type="project" value="TreeGrafter"/>
</dbReference>
<organism evidence="4 5">
    <name type="scientific">Acacia crassicarpa</name>
    <name type="common">northern wattle</name>
    <dbReference type="NCBI Taxonomy" id="499986"/>
    <lineage>
        <taxon>Eukaryota</taxon>
        <taxon>Viridiplantae</taxon>
        <taxon>Streptophyta</taxon>
        <taxon>Embryophyta</taxon>
        <taxon>Tracheophyta</taxon>
        <taxon>Spermatophyta</taxon>
        <taxon>Magnoliopsida</taxon>
        <taxon>eudicotyledons</taxon>
        <taxon>Gunneridae</taxon>
        <taxon>Pentapetalae</taxon>
        <taxon>rosids</taxon>
        <taxon>fabids</taxon>
        <taxon>Fabales</taxon>
        <taxon>Fabaceae</taxon>
        <taxon>Caesalpinioideae</taxon>
        <taxon>mimosoid clade</taxon>
        <taxon>Acacieae</taxon>
        <taxon>Acacia</taxon>
    </lineage>
</organism>
<dbReference type="PANTHER" id="PTHR10694">
    <property type="entry name" value="LYSINE-SPECIFIC DEMETHYLASE"/>
    <property type="match status" value="1"/>
</dbReference>
<name>A0AAE1TDE9_9FABA</name>
<accession>A0AAE1TDE9</accession>
<dbReference type="AlphaFoldDB" id="A0AAE1TDE9"/>
<proteinExistence type="predicted"/>